<accession>A0ACC2KET7</accession>
<organism evidence="1 2">
    <name type="scientific">Persea americana</name>
    <name type="common">Avocado</name>
    <dbReference type="NCBI Taxonomy" id="3435"/>
    <lineage>
        <taxon>Eukaryota</taxon>
        <taxon>Viridiplantae</taxon>
        <taxon>Streptophyta</taxon>
        <taxon>Embryophyta</taxon>
        <taxon>Tracheophyta</taxon>
        <taxon>Spermatophyta</taxon>
        <taxon>Magnoliopsida</taxon>
        <taxon>Magnoliidae</taxon>
        <taxon>Laurales</taxon>
        <taxon>Lauraceae</taxon>
        <taxon>Persea</taxon>
    </lineage>
</organism>
<evidence type="ECO:0000313" key="1">
    <source>
        <dbReference type="EMBL" id="KAJ8619537.1"/>
    </source>
</evidence>
<evidence type="ECO:0000313" key="2">
    <source>
        <dbReference type="Proteomes" id="UP001234297"/>
    </source>
</evidence>
<gene>
    <name evidence="1" type="ORF">MRB53_028066</name>
</gene>
<keyword evidence="2" id="KW-1185">Reference proteome</keyword>
<protein>
    <submittedName>
        <fullName evidence="1">Uncharacterized protein</fullName>
    </submittedName>
</protein>
<proteinExistence type="predicted"/>
<reference evidence="1 2" key="1">
    <citation type="journal article" date="2022" name="Hortic Res">
        <title>A haplotype resolved chromosomal level avocado genome allows analysis of novel avocado genes.</title>
        <authorList>
            <person name="Nath O."/>
            <person name="Fletcher S.J."/>
            <person name="Hayward A."/>
            <person name="Shaw L.M."/>
            <person name="Masouleh A.K."/>
            <person name="Furtado A."/>
            <person name="Henry R.J."/>
            <person name="Mitter N."/>
        </authorList>
    </citation>
    <scope>NUCLEOTIDE SEQUENCE [LARGE SCALE GENOMIC DNA]</scope>
    <source>
        <strain evidence="2">cv. Hass</strain>
    </source>
</reference>
<comment type="caution">
    <text evidence="1">The sequence shown here is derived from an EMBL/GenBank/DDBJ whole genome shotgun (WGS) entry which is preliminary data.</text>
</comment>
<dbReference type="Proteomes" id="UP001234297">
    <property type="component" value="Chromosome 9"/>
</dbReference>
<sequence>MAMKKGGWREMKMGVARRSGMDEGDEGDAYLGATSSQSDAAFVSRLRDVVAAIEERPAASILEERLTTAVEGVESLGVAMCPMVTSDGFSIILAISNQDPAH</sequence>
<name>A0ACC2KET7_PERAE</name>
<dbReference type="EMBL" id="CM056817">
    <property type="protein sequence ID" value="KAJ8619537.1"/>
    <property type="molecule type" value="Genomic_DNA"/>
</dbReference>